<feature type="signal peptide" evidence="1">
    <location>
        <begin position="1"/>
        <end position="20"/>
    </location>
</feature>
<evidence type="ECO:0000313" key="3">
    <source>
        <dbReference type="Proteomes" id="UP000503129"/>
    </source>
</evidence>
<proteinExistence type="predicted"/>
<protein>
    <submittedName>
        <fullName evidence="2">Uncharacterized protein</fullName>
    </submittedName>
</protein>
<reference evidence="2 3" key="1">
    <citation type="submission" date="2018-06" db="EMBL/GenBank/DDBJ databases">
        <title>Comparative genomics of Brasilonema spp. strains.</title>
        <authorList>
            <person name="Alvarenga D.O."/>
            <person name="Fiore M.F."/>
            <person name="Varani A.M."/>
        </authorList>
    </citation>
    <scope>NUCLEOTIDE SEQUENCE [LARGE SCALE GENOMIC DNA]</scope>
    <source>
        <strain evidence="2 3">CENA114</strain>
    </source>
</reference>
<dbReference type="Proteomes" id="UP000503129">
    <property type="component" value="Chromosome"/>
</dbReference>
<dbReference type="AlphaFoldDB" id="A0A856MJY5"/>
<evidence type="ECO:0000256" key="1">
    <source>
        <dbReference type="SAM" id="SignalP"/>
    </source>
</evidence>
<evidence type="ECO:0000313" key="2">
    <source>
        <dbReference type="EMBL" id="QDL09921.1"/>
    </source>
</evidence>
<dbReference type="EMBL" id="CP030118">
    <property type="protein sequence ID" value="QDL09921.1"/>
    <property type="molecule type" value="Genomic_DNA"/>
</dbReference>
<name>A0A856MJY5_9CYAN</name>
<organism evidence="2 3">
    <name type="scientific">Brasilonema sennae CENA114</name>
    <dbReference type="NCBI Taxonomy" id="415709"/>
    <lineage>
        <taxon>Bacteria</taxon>
        <taxon>Bacillati</taxon>
        <taxon>Cyanobacteriota</taxon>
        <taxon>Cyanophyceae</taxon>
        <taxon>Nostocales</taxon>
        <taxon>Scytonemataceae</taxon>
        <taxon>Brasilonema</taxon>
        <taxon>Bromeliae group (in: Brasilonema)</taxon>
    </lineage>
</organism>
<keyword evidence="3" id="KW-1185">Reference proteome</keyword>
<gene>
    <name evidence="2" type="ORF">DP114_20355</name>
</gene>
<accession>A0A856MJY5</accession>
<feature type="chain" id="PRO_5032655184" evidence="1">
    <location>
        <begin position="21"/>
        <end position="228"/>
    </location>
</feature>
<dbReference type="KEGG" id="bsen:DP114_20355"/>
<sequence length="228" mass="26097">MKLVRQAVLNVFGIFSLSFVAPVALSQEPQVGLEFKGFGLNVAQITITEFFGECPGEDIGEVKAHFISSVNPPSAGHRVVIRNVTEGMKSTPIPYTNREYDDGRRSQGITLIPGTEHKRRTFRFIPNKTNTFEFEILQDKQVINKGSFESVISTTNKKVERKMTWRSEEFCVDTDKTYMKDCKTPGIREKGSCPDSSTYKYRNIRHLESKKKLTKMEILKFRQGIFRQ</sequence>
<keyword evidence="1" id="KW-0732">Signal</keyword>